<evidence type="ECO:0000256" key="9">
    <source>
        <dbReference type="HAMAP-Rule" id="MF_02095"/>
    </source>
</evidence>
<feature type="binding site" evidence="9">
    <location>
        <position position="71"/>
    </location>
    <ligand>
        <name>substrate</name>
    </ligand>
</feature>
<feature type="binding site" evidence="9">
    <location>
        <position position="91"/>
    </location>
    <ligand>
        <name>Mg(2+)</name>
        <dbReference type="ChEBI" id="CHEBI:18420"/>
        <label>1</label>
    </ligand>
</feature>
<evidence type="ECO:0000256" key="8">
    <source>
        <dbReference type="ARBA" id="ARBA00023136"/>
    </source>
</evidence>
<feature type="binding site" evidence="9">
    <location>
        <position position="220"/>
    </location>
    <ligand>
        <name>Mg(2+)</name>
        <dbReference type="ChEBI" id="CHEBI:18420"/>
        <label>2</label>
    </ligand>
</feature>
<dbReference type="CDD" id="cd01638">
    <property type="entry name" value="CysQ"/>
    <property type="match status" value="1"/>
</dbReference>
<feature type="binding site" evidence="9">
    <location>
        <position position="94"/>
    </location>
    <ligand>
        <name>Mg(2+)</name>
        <dbReference type="ChEBI" id="CHEBI:18420"/>
        <label>2</label>
    </ligand>
</feature>
<dbReference type="InterPro" id="IPR020550">
    <property type="entry name" value="Inositol_monophosphatase_CS"/>
</dbReference>
<organism evidence="10 11">
    <name type="scientific">Neoaquamicrobium sediminum</name>
    <dbReference type="NCBI Taxonomy" id="1849104"/>
    <lineage>
        <taxon>Bacteria</taxon>
        <taxon>Pseudomonadati</taxon>
        <taxon>Pseudomonadota</taxon>
        <taxon>Alphaproteobacteria</taxon>
        <taxon>Hyphomicrobiales</taxon>
        <taxon>Phyllobacteriaceae</taxon>
        <taxon>Neoaquamicrobium</taxon>
    </lineage>
</organism>
<feature type="binding site" evidence="9">
    <location>
        <position position="91"/>
    </location>
    <ligand>
        <name>Mg(2+)</name>
        <dbReference type="ChEBI" id="CHEBI:18420"/>
        <label>2</label>
    </ligand>
</feature>
<dbReference type="Proteomes" id="UP001559025">
    <property type="component" value="Unassembled WGS sequence"/>
</dbReference>
<dbReference type="PROSITE" id="PS00630">
    <property type="entry name" value="IMP_2"/>
    <property type="match status" value="1"/>
</dbReference>
<sequence length="270" mass="28738">MQIFPDDRAVNAVLEPLALAAGRRIMEICDRGFAAEEKSDCSPVTEADRDAEAIILKGLRESFPGIPVVAEEEAAEGHAPDSVGSVFFLVDPLDGTREFVSGNGDFTVNIALVRDGTPVIGVVYAPARRELYSGYPGSASMIKTDADHGPLDRRAIVVRDGCAPLTVVASRSHNTPDTDAFIGRYEPALRVSVGSSLKFCLLACGEADLYPRLGRTMQWDTAAGDAVLRAAGGMTRTLDGKPFRYGAGTAEGDAPFANPHFVAEGRLPRD</sequence>
<dbReference type="NCBIfam" id="TIGR01331">
    <property type="entry name" value="bisphos_cysQ"/>
    <property type="match status" value="1"/>
</dbReference>
<dbReference type="InterPro" id="IPR050725">
    <property type="entry name" value="CysQ/Inositol_MonoPase"/>
</dbReference>
<evidence type="ECO:0000256" key="3">
    <source>
        <dbReference type="ARBA" id="ARBA00022475"/>
    </source>
</evidence>
<dbReference type="PANTHER" id="PTHR43028:SF5">
    <property type="entry name" value="3'(2'),5'-BISPHOSPHATE NUCLEOTIDASE 1"/>
    <property type="match status" value="1"/>
</dbReference>
<evidence type="ECO:0000256" key="4">
    <source>
        <dbReference type="ARBA" id="ARBA00022519"/>
    </source>
</evidence>
<feature type="binding site" evidence="9">
    <location>
        <begin position="93"/>
        <end position="96"/>
    </location>
    <ligand>
        <name>substrate</name>
    </ligand>
</feature>
<reference evidence="10 11" key="1">
    <citation type="submission" date="2024-01" db="EMBL/GenBank/DDBJ databases">
        <title>New evidence supports the origin of RcGTA from prophage.</title>
        <authorList>
            <person name="Xu Y."/>
            <person name="Liu B."/>
            <person name="Chen F."/>
        </authorList>
    </citation>
    <scope>NUCLEOTIDE SEQUENCE [LARGE SCALE GENOMIC DNA]</scope>
    <source>
        <strain evidence="10 11">CBW1107-2</strain>
    </source>
</reference>
<evidence type="ECO:0000313" key="10">
    <source>
        <dbReference type="EMBL" id="MEX4007391.1"/>
    </source>
</evidence>
<name>A0ABV3WSY4_9HYPH</name>
<dbReference type="Gene3D" id="3.30.540.10">
    <property type="entry name" value="Fructose-1,6-Bisphosphatase, subunit A, domain 1"/>
    <property type="match status" value="1"/>
</dbReference>
<accession>A0ABV3WSY4</accession>
<dbReference type="HAMAP" id="MF_02095">
    <property type="entry name" value="CysQ"/>
    <property type="match status" value="1"/>
</dbReference>
<dbReference type="EC" id="3.1.3.7" evidence="9"/>
<feature type="binding site" evidence="9">
    <location>
        <position position="220"/>
    </location>
    <ligand>
        <name>substrate</name>
    </ligand>
</feature>
<dbReference type="PRINTS" id="PR00377">
    <property type="entry name" value="IMPHPHTASES"/>
</dbReference>
<comment type="similarity">
    <text evidence="2 9">Belongs to the inositol monophosphatase superfamily. CysQ family.</text>
</comment>
<evidence type="ECO:0000256" key="2">
    <source>
        <dbReference type="ARBA" id="ARBA00005289"/>
    </source>
</evidence>
<protein>
    <recommendedName>
        <fullName evidence="9">3'(2'),5'-bisphosphate nucleotidase CysQ</fullName>
        <ecNumber evidence="9">3.1.3.7</ecNumber>
    </recommendedName>
    <alternativeName>
        <fullName evidence="9">3'(2'),5-bisphosphonucleoside 3'(2')-phosphohydrolase</fullName>
    </alternativeName>
    <alternativeName>
        <fullName evidence="9">3'-phosphoadenosine 5'-phosphate phosphatase</fullName>
        <shortName evidence="9">PAP phosphatase</shortName>
    </alternativeName>
</protein>
<comment type="caution">
    <text evidence="10">The sequence shown here is derived from an EMBL/GenBank/DDBJ whole genome shotgun (WGS) entry which is preliminary data.</text>
</comment>
<keyword evidence="3 9" id="KW-1003">Cell membrane</keyword>
<comment type="subcellular location">
    <subcellularLocation>
        <location evidence="9">Cell inner membrane</location>
        <topology evidence="9">Peripheral membrane protein</topology>
        <orientation evidence="9">Cytoplasmic side</orientation>
    </subcellularLocation>
</comment>
<evidence type="ECO:0000313" key="11">
    <source>
        <dbReference type="Proteomes" id="UP001559025"/>
    </source>
</evidence>
<dbReference type="InterPro" id="IPR000760">
    <property type="entry name" value="Inositol_monophosphatase-like"/>
</dbReference>
<gene>
    <name evidence="9 10" type="primary">cysQ</name>
    <name evidence="10" type="ORF">V1479_08750</name>
</gene>
<dbReference type="GO" id="GO:0008441">
    <property type="term" value="F:3'(2'),5'-bisphosphate nucleotidase activity"/>
    <property type="evidence" value="ECO:0007669"/>
    <property type="project" value="UniProtKB-EC"/>
</dbReference>
<comment type="catalytic activity">
    <reaction evidence="1 9">
        <text>adenosine 3',5'-bisphosphate + H2O = AMP + phosphate</text>
        <dbReference type="Rhea" id="RHEA:10040"/>
        <dbReference type="ChEBI" id="CHEBI:15377"/>
        <dbReference type="ChEBI" id="CHEBI:43474"/>
        <dbReference type="ChEBI" id="CHEBI:58343"/>
        <dbReference type="ChEBI" id="CHEBI:456215"/>
        <dbReference type="EC" id="3.1.3.7"/>
    </reaction>
</comment>
<dbReference type="RefSeq" id="WP_368802566.1">
    <property type="nucleotide sequence ID" value="NZ_JAZHFV010000002.1"/>
</dbReference>
<keyword evidence="4 9" id="KW-0997">Cell inner membrane</keyword>
<evidence type="ECO:0000256" key="7">
    <source>
        <dbReference type="ARBA" id="ARBA00022842"/>
    </source>
</evidence>
<evidence type="ECO:0000256" key="6">
    <source>
        <dbReference type="ARBA" id="ARBA00022801"/>
    </source>
</evidence>
<feature type="binding site" evidence="9">
    <location>
        <position position="71"/>
    </location>
    <ligand>
        <name>Mg(2+)</name>
        <dbReference type="ChEBI" id="CHEBI:18420"/>
        <label>1</label>
    </ligand>
</feature>
<comment type="cofactor">
    <cofactor evidence="9">
        <name>Mg(2+)</name>
        <dbReference type="ChEBI" id="CHEBI:18420"/>
    </cofactor>
</comment>
<evidence type="ECO:0000256" key="5">
    <source>
        <dbReference type="ARBA" id="ARBA00022723"/>
    </source>
</evidence>
<dbReference type="PROSITE" id="PS00629">
    <property type="entry name" value="IMP_1"/>
    <property type="match status" value="1"/>
</dbReference>
<dbReference type="EMBL" id="JAZHFV010000002">
    <property type="protein sequence ID" value="MEX4007391.1"/>
    <property type="molecule type" value="Genomic_DNA"/>
</dbReference>
<dbReference type="PANTHER" id="PTHR43028">
    <property type="entry name" value="3'(2'),5'-BISPHOSPHATE NUCLEOTIDASE 1"/>
    <property type="match status" value="1"/>
</dbReference>
<comment type="function">
    <text evidence="9">Converts adenosine-3',5'-bisphosphate (PAP) to AMP.</text>
</comment>
<keyword evidence="8 9" id="KW-0472">Membrane</keyword>
<keyword evidence="6 9" id="KW-0378">Hydrolase</keyword>
<dbReference type="Pfam" id="PF00459">
    <property type="entry name" value="Inositol_P"/>
    <property type="match status" value="1"/>
</dbReference>
<keyword evidence="11" id="KW-1185">Reference proteome</keyword>
<keyword evidence="7 9" id="KW-0460">Magnesium</keyword>
<dbReference type="SUPFAM" id="SSF56655">
    <property type="entry name" value="Carbohydrate phosphatase"/>
    <property type="match status" value="1"/>
</dbReference>
<keyword evidence="5 9" id="KW-0479">Metal-binding</keyword>
<dbReference type="Gene3D" id="3.40.190.80">
    <property type="match status" value="1"/>
</dbReference>
<evidence type="ECO:0000256" key="1">
    <source>
        <dbReference type="ARBA" id="ARBA00001625"/>
    </source>
</evidence>
<proteinExistence type="inferred from homology"/>
<dbReference type="InterPro" id="IPR020583">
    <property type="entry name" value="Inositol_monoP_metal-BS"/>
</dbReference>
<dbReference type="InterPro" id="IPR006240">
    <property type="entry name" value="CysQ"/>
</dbReference>
<feature type="binding site" evidence="9">
    <location>
        <position position="93"/>
    </location>
    <ligand>
        <name>Mg(2+)</name>
        <dbReference type="ChEBI" id="CHEBI:18420"/>
        <label>1</label>
    </ligand>
</feature>